<reference evidence="1" key="1">
    <citation type="submission" date="2020-09" db="EMBL/GenBank/DDBJ databases">
        <title>Genome-Enabled Discovery of Anthraquinone Biosynthesis in Senna tora.</title>
        <authorList>
            <person name="Kang S.-H."/>
            <person name="Pandey R.P."/>
            <person name="Lee C.-M."/>
            <person name="Sim J.-S."/>
            <person name="Jeong J.-T."/>
            <person name="Choi B.-S."/>
            <person name="Jung M."/>
            <person name="Ginzburg D."/>
            <person name="Zhao K."/>
            <person name="Won S.Y."/>
            <person name="Oh T.-J."/>
            <person name="Yu Y."/>
            <person name="Kim N.-H."/>
            <person name="Lee O.R."/>
            <person name="Lee T.-H."/>
            <person name="Bashyal P."/>
            <person name="Kim T.-S."/>
            <person name="Lee W.-H."/>
            <person name="Kawkins C."/>
            <person name="Kim C.-K."/>
            <person name="Kim J.S."/>
            <person name="Ahn B.O."/>
            <person name="Rhee S.Y."/>
            <person name="Sohng J.K."/>
        </authorList>
    </citation>
    <scope>NUCLEOTIDE SEQUENCE</scope>
    <source>
        <tissue evidence="1">Leaf</tissue>
    </source>
</reference>
<evidence type="ECO:0000313" key="2">
    <source>
        <dbReference type="Proteomes" id="UP000634136"/>
    </source>
</evidence>
<dbReference type="EMBL" id="JAAIUW010000050">
    <property type="protein sequence ID" value="KAF7801016.1"/>
    <property type="molecule type" value="Genomic_DNA"/>
</dbReference>
<dbReference type="Proteomes" id="UP000634136">
    <property type="component" value="Unassembled WGS sequence"/>
</dbReference>
<evidence type="ECO:0000313" key="1">
    <source>
        <dbReference type="EMBL" id="KAF7801016.1"/>
    </source>
</evidence>
<protein>
    <submittedName>
        <fullName evidence="1">Uncharacterized protein</fullName>
    </submittedName>
</protein>
<proteinExistence type="predicted"/>
<organism evidence="1 2">
    <name type="scientific">Senna tora</name>
    <dbReference type="NCBI Taxonomy" id="362788"/>
    <lineage>
        <taxon>Eukaryota</taxon>
        <taxon>Viridiplantae</taxon>
        <taxon>Streptophyta</taxon>
        <taxon>Embryophyta</taxon>
        <taxon>Tracheophyta</taxon>
        <taxon>Spermatophyta</taxon>
        <taxon>Magnoliopsida</taxon>
        <taxon>eudicotyledons</taxon>
        <taxon>Gunneridae</taxon>
        <taxon>Pentapetalae</taxon>
        <taxon>rosids</taxon>
        <taxon>fabids</taxon>
        <taxon>Fabales</taxon>
        <taxon>Fabaceae</taxon>
        <taxon>Caesalpinioideae</taxon>
        <taxon>Cassia clade</taxon>
        <taxon>Senna</taxon>
    </lineage>
</organism>
<keyword evidence="2" id="KW-1185">Reference proteome</keyword>
<gene>
    <name evidence="1" type="ORF">G2W53_044462</name>
</gene>
<dbReference type="AlphaFoldDB" id="A0A834SCV8"/>
<comment type="caution">
    <text evidence="1">The sequence shown here is derived from an EMBL/GenBank/DDBJ whole genome shotgun (WGS) entry which is preliminary data.</text>
</comment>
<sequence>MLGKLNPTNLKRNKGINASILYLRRAIAIIIPVTQSPGPWLLKIHIKIHSVAYLQIVIVQQFSQLFVCFDFSRDYDLRDLGKKTKNERREGITVRERGMEACSREQQWRNHGVFHCHKA</sequence>
<name>A0A834SCV8_9FABA</name>
<accession>A0A834SCV8</accession>